<name>A0A2P2PL18_RHIMU</name>
<dbReference type="EMBL" id="GGEC01074949">
    <property type="protein sequence ID" value="MBX55433.1"/>
    <property type="molecule type" value="Transcribed_RNA"/>
</dbReference>
<protein>
    <submittedName>
        <fullName evidence="1">Uncharacterized protein</fullName>
    </submittedName>
</protein>
<accession>A0A2P2PL18</accession>
<reference evidence="1" key="1">
    <citation type="submission" date="2018-02" db="EMBL/GenBank/DDBJ databases">
        <title>Rhizophora mucronata_Transcriptome.</title>
        <authorList>
            <person name="Meera S.P."/>
            <person name="Sreeshan A."/>
            <person name="Augustine A."/>
        </authorList>
    </citation>
    <scope>NUCLEOTIDE SEQUENCE</scope>
    <source>
        <tissue evidence="1">Leaf</tissue>
    </source>
</reference>
<organism evidence="1">
    <name type="scientific">Rhizophora mucronata</name>
    <name type="common">Asiatic mangrove</name>
    <dbReference type="NCBI Taxonomy" id="61149"/>
    <lineage>
        <taxon>Eukaryota</taxon>
        <taxon>Viridiplantae</taxon>
        <taxon>Streptophyta</taxon>
        <taxon>Embryophyta</taxon>
        <taxon>Tracheophyta</taxon>
        <taxon>Spermatophyta</taxon>
        <taxon>Magnoliopsida</taxon>
        <taxon>eudicotyledons</taxon>
        <taxon>Gunneridae</taxon>
        <taxon>Pentapetalae</taxon>
        <taxon>rosids</taxon>
        <taxon>fabids</taxon>
        <taxon>Malpighiales</taxon>
        <taxon>Rhizophoraceae</taxon>
        <taxon>Rhizophora</taxon>
    </lineage>
</organism>
<sequence>MPTCSISIELCMFGSLFVCLGIEFQLISFARICFHVPETGQGHSLNRKQTLCCQRFQTATSAFASQADALVTCFTATAANLPRVC</sequence>
<dbReference type="AlphaFoldDB" id="A0A2P2PL18"/>
<evidence type="ECO:0000313" key="1">
    <source>
        <dbReference type="EMBL" id="MBX55433.1"/>
    </source>
</evidence>
<proteinExistence type="predicted"/>